<dbReference type="Gene3D" id="3.40.50.300">
    <property type="entry name" value="P-loop containing nucleotide triphosphate hydrolases"/>
    <property type="match status" value="1"/>
</dbReference>
<evidence type="ECO:0000259" key="1">
    <source>
        <dbReference type="PROSITE" id="PS51705"/>
    </source>
</evidence>
<dbReference type="EMBL" id="VSSQ01008209">
    <property type="protein sequence ID" value="MPM38213.1"/>
    <property type="molecule type" value="Genomic_DNA"/>
</dbReference>
<sequence length="107" mass="12865">MVEKTLYEIDKTKKPTILVFNKIDAFSHVEKEEDDLTPKTRQNTSLEELKQSWMSKLNENAIFISAKEKTNIEELKSLIYERAREIHIQRFPYNDFLYQTYDEETEI</sequence>
<evidence type="ECO:0000313" key="2">
    <source>
        <dbReference type="EMBL" id="MPM38213.1"/>
    </source>
</evidence>
<protein>
    <submittedName>
        <fullName evidence="2">GTPase HflX</fullName>
    </submittedName>
</protein>
<organism evidence="2">
    <name type="scientific">bioreactor metagenome</name>
    <dbReference type="NCBI Taxonomy" id="1076179"/>
    <lineage>
        <taxon>unclassified sequences</taxon>
        <taxon>metagenomes</taxon>
        <taxon>ecological metagenomes</taxon>
    </lineage>
</organism>
<dbReference type="InterPro" id="IPR027417">
    <property type="entry name" value="P-loop_NTPase"/>
</dbReference>
<comment type="caution">
    <text evidence="2">The sequence shown here is derived from an EMBL/GenBank/DDBJ whole genome shotgun (WGS) entry which is preliminary data.</text>
</comment>
<dbReference type="PROSITE" id="PS51705">
    <property type="entry name" value="G_HFLX"/>
    <property type="match status" value="1"/>
</dbReference>
<feature type="domain" description="Hflx-type G" evidence="1">
    <location>
        <begin position="1"/>
        <end position="87"/>
    </location>
</feature>
<reference evidence="2" key="1">
    <citation type="submission" date="2019-08" db="EMBL/GenBank/DDBJ databases">
        <authorList>
            <person name="Kucharzyk K."/>
            <person name="Murdoch R.W."/>
            <person name="Higgins S."/>
            <person name="Loffler F."/>
        </authorList>
    </citation>
    <scope>NUCLEOTIDE SEQUENCE</scope>
</reference>
<dbReference type="GO" id="GO:0005525">
    <property type="term" value="F:GTP binding"/>
    <property type="evidence" value="ECO:0007669"/>
    <property type="project" value="InterPro"/>
</dbReference>
<accession>A0A644ZHP4</accession>
<gene>
    <name evidence="2" type="primary">hflX_22</name>
    <name evidence="2" type="ORF">SDC9_84842</name>
</gene>
<name>A0A644ZHP4_9ZZZZ</name>
<dbReference type="InterPro" id="IPR030394">
    <property type="entry name" value="G_HFLX_dom"/>
</dbReference>
<proteinExistence type="predicted"/>
<dbReference type="AlphaFoldDB" id="A0A644ZHP4"/>
<dbReference type="SUPFAM" id="SSF52540">
    <property type="entry name" value="P-loop containing nucleoside triphosphate hydrolases"/>
    <property type="match status" value="1"/>
</dbReference>